<protein>
    <submittedName>
        <fullName evidence="5">Glucan 1,4-beta-glucosidase</fullName>
    </submittedName>
</protein>
<dbReference type="PANTHER" id="PTHR30620:SF77">
    <property type="entry name" value="LYSOSOMAL BETA GLUCOSIDASE-LIKE"/>
    <property type="match status" value="1"/>
</dbReference>
<feature type="domain" description="Glycoside hydrolase family 3 C-terminal" evidence="3">
    <location>
        <begin position="442"/>
        <end position="654"/>
    </location>
</feature>
<dbReference type="Proteomes" id="UP000445000">
    <property type="component" value="Unassembled WGS sequence"/>
</dbReference>
<dbReference type="AlphaFoldDB" id="A0A829Y5B3"/>
<dbReference type="RefSeq" id="WP_244318835.1">
    <property type="nucleotide sequence ID" value="NZ_BLJN01000001.1"/>
</dbReference>
<dbReference type="Pfam" id="PF18559">
    <property type="entry name" value="Exop_C"/>
    <property type="match status" value="1"/>
</dbReference>
<name>A0A829Y5B3_9GAMM</name>
<keyword evidence="1" id="KW-0378">Hydrolase</keyword>
<feature type="domain" description="Glycoside hydrolase family 3 N-terminal" evidence="2">
    <location>
        <begin position="78"/>
        <end position="401"/>
    </location>
</feature>
<comment type="caution">
    <text evidence="5">The sequence shown here is derived from an EMBL/GenBank/DDBJ whole genome shotgun (WGS) entry which is preliminary data.</text>
</comment>
<evidence type="ECO:0000256" key="1">
    <source>
        <dbReference type="ARBA" id="ARBA00022801"/>
    </source>
</evidence>
<dbReference type="Pfam" id="PF00933">
    <property type="entry name" value="Glyco_hydro_3"/>
    <property type="match status" value="1"/>
</dbReference>
<dbReference type="InterPro" id="IPR051915">
    <property type="entry name" value="Cellulose_Degrad_GH3"/>
</dbReference>
<dbReference type="GO" id="GO:0009251">
    <property type="term" value="P:glucan catabolic process"/>
    <property type="evidence" value="ECO:0007669"/>
    <property type="project" value="TreeGrafter"/>
</dbReference>
<evidence type="ECO:0000259" key="4">
    <source>
        <dbReference type="Pfam" id="PF18559"/>
    </source>
</evidence>
<dbReference type="InterPro" id="IPR036881">
    <property type="entry name" value="Glyco_hydro_3_C_sf"/>
</dbReference>
<dbReference type="InterPro" id="IPR036962">
    <property type="entry name" value="Glyco_hydro_3_N_sf"/>
</dbReference>
<dbReference type="PRINTS" id="PR00133">
    <property type="entry name" value="GLHYDRLASE3"/>
</dbReference>
<feature type="domain" description="ExoP galactose-binding-like" evidence="4">
    <location>
        <begin position="690"/>
        <end position="845"/>
    </location>
</feature>
<dbReference type="GO" id="GO:0008422">
    <property type="term" value="F:beta-glucosidase activity"/>
    <property type="evidence" value="ECO:0007669"/>
    <property type="project" value="TreeGrafter"/>
</dbReference>
<evidence type="ECO:0000313" key="6">
    <source>
        <dbReference type="Proteomes" id="UP000445000"/>
    </source>
</evidence>
<accession>A0A829Y5B3</accession>
<evidence type="ECO:0000259" key="3">
    <source>
        <dbReference type="Pfam" id="PF01915"/>
    </source>
</evidence>
<evidence type="ECO:0000259" key="2">
    <source>
        <dbReference type="Pfam" id="PF00933"/>
    </source>
</evidence>
<dbReference type="Pfam" id="PF01915">
    <property type="entry name" value="Glyco_hydro_3_C"/>
    <property type="match status" value="1"/>
</dbReference>
<dbReference type="PROSITE" id="PS51257">
    <property type="entry name" value="PROKAR_LIPOPROTEIN"/>
    <property type="match status" value="1"/>
</dbReference>
<sequence>MIEACARAELRGAIVAALLVSTLYGCAKKEETTGETQPSRITTASNVHPEIWPQVSLPALDDTAIEPRLNELLSSLSVEEKVGQIIQADVGSVTAEDVRKYRLGSVLNGGNSAPGGDDLAPAKVWLAAADAFYEASMDTRDGRHAIPIMWGVDAVHGHNNIIGATLFPHNVALGATRNADLMRKIGAITATELRVTGQEWTFAPTIAVAQDVRWGRAYESYSENPTLVREYAHAIVLGLQGDPGKPDFLRGNHVIATAKHFLADGGTFEGRDQGDARITEEQLRDLHGPGYVAAIGAGVQVVMASFSSWQGKKITGHHGLLTDVLKDRMGFDGFIVGDWNAHGQVEGCTNVSCPAAVNAGLDMFMAPDSWKGLYDNTLAQVRSGEIPMARLDDAVRRILRVKLRAGLFEAGKPSSRPPGGKFELLGAPEHRAVARQAVRESLVLLKNTNKVLPLKPNMKVLVAGDGADNLPKQNGGWTLTWQGTGITNKHFPKAESIFAGIRSAVTAGGGSAALSVDGKYTRKPDVAIVVFGEDPYAEFQGDIATLQYKPGDTKDLELLKKLRADQIPVVAVFLSGRPMWMNAYLNASDAFVAAWLPGSEGGGIADVLFTKKDGSVNYDFKGKLPFAWPRSPQKFNSEGAPEAPLFDYGYGLTYQDTADVPALSEEIPATPAGQTSTHNYFAAGRPSAGWQLAVGNGAGARTILATASGNSQDDTLTVAALDHSAQEDARLVKWSGHGPATLALQGETPIDLQREANGQLSVAFEYRVDTPPTGKVTLGIECGPGCRGDLPIDAQLRQAPAGEWRQLKMPLHCFQGKGADLRNVTAPFLLTSAGKLELGIANVRLESGLNDTAGCE</sequence>
<dbReference type="PANTHER" id="PTHR30620">
    <property type="entry name" value="PERIPLASMIC BETA-GLUCOSIDASE-RELATED"/>
    <property type="match status" value="1"/>
</dbReference>
<dbReference type="Gene3D" id="3.20.20.300">
    <property type="entry name" value="Glycoside hydrolase, family 3, N-terminal domain"/>
    <property type="match status" value="1"/>
</dbReference>
<gene>
    <name evidence="5" type="primary">celD</name>
    <name evidence="5" type="ORF">GCM10011487_00060</name>
</gene>
<keyword evidence="6" id="KW-1185">Reference proteome</keyword>
<dbReference type="SUPFAM" id="SSF52279">
    <property type="entry name" value="Beta-D-glucan exohydrolase, C-terminal domain"/>
    <property type="match status" value="1"/>
</dbReference>
<organism evidence="5 6">
    <name type="scientific">Steroidobacter agaridevorans</name>
    <dbReference type="NCBI Taxonomy" id="2695856"/>
    <lineage>
        <taxon>Bacteria</taxon>
        <taxon>Pseudomonadati</taxon>
        <taxon>Pseudomonadota</taxon>
        <taxon>Gammaproteobacteria</taxon>
        <taxon>Steroidobacterales</taxon>
        <taxon>Steroidobacteraceae</taxon>
        <taxon>Steroidobacter</taxon>
    </lineage>
</organism>
<dbReference type="SUPFAM" id="SSF51445">
    <property type="entry name" value="(Trans)glycosidases"/>
    <property type="match status" value="1"/>
</dbReference>
<dbReference type="Gene3D" id="2.60.120.430">
    <property type="entry name" value="Galactose-binding lectin"/>
    <property type="match status" value="1"/>
</dbReference>
<dbReference type="InterPro" id="IPR017853">
    <property type="entry name" value="GH"/>
</dbReference>
<dbReference type="InterPro" id="IPR002772">
    <property type="entry name" value="Glyco_hydro_3_C"/>
</dbReference>
<dbReference type="InterPro" id="IPR041443">
    <property type="entry name" value="Exop_C"/>
</dbReference>
<reference evidence="6" key="1">
    <citation type="submission" date="2020-01" db="EMBL/GenBank/DDBJ databases">
        <title>'Steroidobacter agaridevorans' sp. nov., agar-degrading bacteria isolated from rhizosphere soils.</title>
        <authorList>
            <person name="Ikenaga M."/>
            <person name="Kataoka M."/>
            <person name="Murouchi A."/>
            <person name="Katsuragi S."/>
            <person name="Sakai M."/>
        </authorList>
    </citation>
    <scope>NUCLEOTIDE SEQUENCE [LARGE SCALE GENOMIC DNA]</scope>
    <source>
        <strain evidence="6">YU21-B</strain>
    </source>
</reference>
<proteinExistence type="predicted"/>
<dbReference type="InterPro" id="IPR001764">
    <property type="entry name" value="Glyco_hydro_3_N"/>
</dbReference>
<evidence type="ECO:0000313" key="5">
    <source>
        <dbReference type="EMBL" id="GFE78006.1"/>
    </source>
</evidence>
<dbReference type="EMBL" id="BLJN01000001">
    <property type="protein sequence ID" value="GFE78006.1"/>
    <property type="molecule type" value="Genomic_DNA"/>
</dbReference>
<dbReference type="Gene3D" id="3.40.50.1700">
    <property type="entry name" value="Glycoside hydrolase family 3 C-terminal domain"/>
    <property type="match status" value="1"/>
</dbReference>